<gene>
    <name evidence="1" type="ORF">MGAL_10B020763</name>
</gene>
<comment type="caution">
    <text evidence="1">The sequence shown here is derived from an EMBL/GenBank/DDBJ whole genome shotgun (WGS) entry which is preliminary data.</text>
</comment>
<dbReference type="Proteomes" id="UP000596742">
    <property type="component" value="Unassembled WGS sequence"/>
</dbReference>
<accession>A0A8B6E1X6</accession>
<organism evidence="1 2">
    <name type="scientific">Mytilus galloprovincialis</name>
    <name type="common">Mediterranean mussel</name>
    <dbReference type="NCBI Taxonomy" id="29158"/>
    <lineage>
        <taxon>Eukaryota</taxon>
        <taxon>Metazoa</taxon>
        <taxon>Spiralia</taxon>
        <taxon>Lophotrochozoa</taxon>
        <taxon>Mollusca</taxon>
        <taxon>Bivalvia</taxon>
        <taxon>Autobranchia</taxon>
        <taxon>Pteriomorphia</taxon>
        <taxon>Mytilida</taxon>
        <taxon>Mytiloidea</taxon>
        <taxon>Mytilidae</taxon>
        <taxon>Mytilinae</taxon>
        <taxon>Mytilus</taxon>
    </lineage>
</organism>
<reference evidence="1" key="1">
    <citation type="submission" date="2018-11" db="EMBL/GenBank/DDBJ databases">
        <authorList>
            <person name="Alioto T."/>
            <person name="Alioto T."/>
        </authorList>
    </citation>
    <scope>NUCLEOTIDE SEQUENCE</scope>
</reference>
<feature type="non-terminal residue" evidence="1">
    <location>
        <position position="1"/>
    </location>
</feature>
<name>A0A8B6E1X6_MYTGA</name>
<evidence type="ECO:0000313" key="1">
    <source>
        <dbReference type="EMBL" id="VDI27485.1"/>
    </source>
</evidence>
<proteinExistence type="predicted"/>
<dbReference type="OrthoDB" id="1702031at2759"/>
<dbReference type="AlphaFoldDB" id="A0A8B6E1X6"/>
<keyword evidence="2" id="KW-1185">Reference proteome</keyword>
<dbReference type="EMBL" id="UYJE01004371">
    <property type="protein sequence ID" value="VDI27485.1"/>
    <property type="molecule type" value="Genomic_DNA"/>
</dbReference>
<sequence>TNIIQINNELHQRETDIQKMKEESESTIKESSRNALEQMKELVLTRAKIDILRNEMVEKDNAHRKETVQFRALHEELNEIKKDKNNSQEYTPAMP</sequence>
<evidence type="ECO:0000313" key="2">
    <source>
        <dbReference type="Proteomes" id="UP000596742"/>
    </source>
</evidence>
<protein>
    <submittedName>
        <fullName evidence="1">Uncharacterized protein</fullName>
    </submittedName>
</protein>